<accession>A0ABV3CVX3</accession>
<evidence type="ECO:0000256" key="4">
    <source>
        <dbReference type="SAM" id="SignalP"/>
    </source>
</evidence>
<evidence type="ECO:0000256" key="2">
    <source>
        <dbReference type="ARBA" id="ARBA00093774"/>
    </source>
</evidence>
<feature type="chain" id="PRO_5046278339" description="Low molecular weight antigen MTB12-like C-terminal domain-containing protein" evidence="4">
    <location>
        <begin position="29"/>
        <end position="176"/>
    </location>
</feature>
<keyword evidence="7" id="KW-1185">Reference proteome</keyword>
<name>A0ABV3CVX3_STREX</name>
<feature type="signal peptide" evidence="4">
    <location>
        <begin position="1"/>
        <end position="28"/>
    </location>
</feature>
<evidence type="ECO:0000256" key="1">
    <source>
        <dbReference type="ARBA" id="ARBA00022729"/>
    </source>
</evidence>
<evidence type="ECO:0000313" key="7">
    <source>
        <dbReference type="Proteomes" id="UP001551210"/>
    </source>
</evidence>
<proteinExistence type="inferred from homology"/>
<evidence type="ECO:0000259" key="5">
    <source>
        <dbReference type="Pfam" id="PF26580"/>
    </source>
</evidence>
<feature type="domain" description="Low molecular weight antigen MTB12-like C-terminal" evidence="5">
    <location>
        <begin position="62"/>
        <end position="171"/>
    </location>
</feature>
<evidence type="ECO:0000256" key="3">
    <source>
        <dbReference type="SAM" id="MobiDB-lite"/>
    </source>
</evidence>
<evidence type="ECO:0000313" key="6">
    <source>
        <dbReference type="EMBL" id="MEU7294349.1"/>
    </source>
</evidence>
<protein>
    <recommendedName>
        <fullName evidence="5">Low molecular weight antigen MTB12-like C-terminal domain-containing protein</fullName>
    </recommendedName>
</protein>
<dbReference type="PROSITE" id="PS51257">
    <property type="entry name" value="PROKAR_LIPOPROTEIN"/>
    <property type="match status" value="1"/>
</dbReference>
<reference evidence="6 7" key="1">
    <citation type="submission" date="2024-06" db="EMBL/GenBank/DDBJ databases">
        <title>The Natural Products Discovery Center: Release of the First 8490 Sequenced Strains for Exploring Actinobacteria Biosynthetic Diversity.</title>
        <authorList>
            <person name="Kalkreuter E."/>
            <person name="Kautsar S.A."/>
            <person name="Yang D."/>
            <person name="Bader C.D."/>
            <person name="Teijaro C.N."/>
            <person name="Fluegel L."/>
            <person name="Davis C.M."/>
            <person name="Simpson J.R."/>
            <person name="Lauterbach L."/>
            <person name="Steele A.D."/>
            <person name="Gui C."/>
            <person name="Meng S."/>
            <person name="Li G."/>
            <person name="Viehrig K."/>
            <person name="Ye F."/>
            <person name="Su P."/>
            <person name="Kiefer A.F."/>
            <person name="Nichols A."/>
            <person name="Cepeda A.J."/>
            <person name="Yan W."/>
            <person name="Fan B."/>
            <person name="Jiang Y."/>
            <person name="Adhikari A."/>
            <person name="Zheng C.-J."/>
            <person name="Schuster L."/>
            <person name="Cowan T.M."/>
            <person name="Smanski M.J."/>
            <person name="Chevrette M.G."/>
            <person name="De Carvalho L.P.S."/>
            <person name="Shen B."/>
        </authorList>
    </citation>
    <scope>NUCLEOTIDE SEQUENCE [LARGE SCALE GENOMIC DNA]</scope>
    <source>
        <strain evidence="6 7">NPDC045705</strain>
    </source>
</reference>
<keyword evidence="1 4" id="KW-0732">Signal</keyword>
<organism evidence="6 7">
    <name type="scientific">Streptomyces exfoliatus</name>
    <name type="common">Streptomyces hydrogenans</name>
    <dbReference type="NCBI Taxonomy" id="1905"/>
    <lineage>
        <taxon>Bacteria</taxon>
        <taxon>Bacillati</taxon>
        <taxon>Actinomycetota</taxon>
        <taxon>Actinomycetes</taxon>
        <taxon>Kitasatosporales</taxon>
        <taxon>Streptomycetaceae</taxon>
        <taxon>Streptomyces</taxon>
    </lineage>
</organism>
<gene>
    <name evidence="6" type="ORF">AB0A76_14250</name>
</gene>
<dbReference type="RefSeq" id="WP_359207202.1">
    <property type="nucleotide sequence ID" value="NZ_JBEZAM010000015.1"/>
</dbReference>
<dbReference type="InterPro" id="IPR058644">
    <property type="entry name" value="Mtb12-like_C"/>
</dbReference>
<dbReference type="EMBL" id="JBEZAM010000015">
    <property type="protein sequence ID" value="MEU7294349.1"/>
    <property type="molecule type" value="Genomic_DNA"/>
</dbReference>
<feature type="region of interest" description="Disordered" evidence="3">
    <location>
        <begin position="29"/>
        <end position="63"/>
    </location>
</feature>
<dbReference type="Proteomes" id="UP001551210">
    <property type="component" value="Unassembled WGS sequence"/>
</dbReference>
<comment type="caution">
    <text evidence="6">The sequence shown here is derived from an EMBL/GenBank/DDBJ whole genome shotgun (WGS) entry which is preliminary data.</text>
</comment>
<comment type="similarity">
    <text evidence="2">Belongs to the MTB12 family.</text>
</comment>
<sequence length="176" mass="18441">MVFERPGRRPRLAALVAAAVLVLTPAVASCSDDGEGRSTDLETSAPPGMTALPPDADEPDDPAAAEAEITENWTAFFDPKTPVDQKVRLLENGEEMRDVLGAFAGDKNAAMTSAKVTGVEFTSDTEANVTYDLLVGGNPALPDAQGTSVLQDDTWKVSVRTLCGLVEMSGVTVQGC</sequence>
<dbReference type="Pfam" id="PF26580">
    <property type="entry name" value="Mtb12_C"/>
    <property type="match status" value="1"/>
</dbReference>